<evidence type="ECO:0000313" key="1">
    <source>
        <dbReference type="Proteomes" id="UP000046393"/>
    </source>
</evidence>
<protein>
    <submittedName>
        <fullName evidence="2">Uncharacterized protein</fullName>
    </submittedName>
</protein>
<name>A0A0N5AX79_9BILA</name>
<organism evidence="1 2">
    <name type="scientific">Syphacia muris</name>
    <dbReference type="NCBI Taxonomy" id="451379"/>
    <lineage>
        <taxon>Eukaryota</taxon>
        <taxon>Metazoa</taxon>
        <taxon>Ecdysozoa</taxon>
        <taxon>Nematoda</taxon>
        <taxon>Chromadorea</taxon>
        <taxon>Rhabditida</taxon>
        <taxon>Spirurina</taxon>
        <taxon>Oxyuridomorpha</taxon>
        <taxon>Oxyuroidea</taxon>
        <taxon>Oxyuridae</taxon>
        <taxon>Syphacia</taxon>
    </lineage>
</organism>
<dbReference type="WBParaSite" id="SMUV_0000955101-mRNA-1">
    <property type="protein sequence ID" value="SMUV_0000955101-mRNA-1"/>
    <property type="gene ID" value="SMUV_0000955101"/>
</dbReference>
<accession>A0A0N5AX79</accession>
<dbReference type="AlphaFoldDB" id="A0A0N5AX79"/>
<reference evidence="2" key="1">
    <citation type="submission" date="2017-02" db="UniProtKB">
        <authorList>
            <consortium name="WormBaseParasite"/>
        </authorList>
    </citation>
    <scope>IDENTIFICATION</scope>
</reference>
<evidence type="ECO:0000313" key="2">
    <source>
        <dbReference type="WBParaSite" id="SMUV_0000955101-mRNA-1"/>
    </source>
</evidence>
<proteinExistence type="predicted"/>
<keyword evidence="1" id="KW-1185">Reference proteome</keyword>
<sequence length="73" mass="7785">MKKEKKKWEGTEKISLQTVIALRHSDSACLRQCGKQNNTVNDNGDDSCCGRAAAAVAVAVAVAVVDNLCSSYL</sequence>
<dbReference type="Proteomes" id="UP000046393">
    <property type="component" value="Unplaced"/>
</dbReference>